<feature type="transmembrane region" description="Helical" evidence="6">
    <location>
        <begin position="239"/>
        <end position="257"/>
    </location>
</feature>
<dbReference type="InterPro" id="IPR036259">
    <property type="entry name" value="MFS_trans_sf"/>
</dbReference>
<evidence type="ECO:0000256" key="2">
    <source>
        <dbReference type="ARBA" id="ARBA00022448"/>
    </source>
</evidence>
<keyword evidence="2" id="KW-0813">Transport</keyword>
<proteinExistence type="predicted"/>
<dbReference type="AlphaFoldDB" id="A0A4V6WPM2"/>
<protein>
    <submittedName>
        <fullName evidence="7">MFS transporter</fullName>
    </submittedName>
</protein>
<dbReference type="RefSeq" id="WP_136879751.1">
    <property type="nucleotide sequence ID" value="NZ_SWDX01000003.1"/>
</dbReference>
<organism evidence="7 8">
    <name type="scientific">Pedobacter hiemivivus</name>
    <dbReference type="NCBI Taxonomy" id="2530454"/>
    <lineage>
        <taxon>Bacteria</taxon>
        <taxon>Pseudomonadati</taxon>
        <taxon>Bacteroidota</taxon>
        <taxon>Sphingobacteriia</taxon>
        <taxon>Sphingobacteriales</taxon>
        <taxon>Sphingobacteriaceae</taxon>
        <taxon>Pedobacter</taxon>
    </lineage>
</organism>
<feature type="transmembrane region" description="Helical" evidence="6">
    <location>
        <begin position="106"/>
        <end position="129"/>
    </location>
</feature>
<reference evidence="7 8" key="1">
    <citation type="submission" date="2019-04" db="EMBL/GenBank/DDBJ databases">
        <title>Pedobacter sp. RP-1-16 sp. nov., isolated from Arctic soil.</title>
        <authorList>
            <person name="Dahal R.H."/>
            <person name="Kim D.-U."/>
        </authorList>
    </citation>
    <scope>NUCLEOTIDE SEQUENCE [LARGE SCALE GENOMIC DNA]</scope>
    <source>
        <strain evidence="7 8">RP-1-16</strain>
    </source>
</reference>
<accession>A0A4V6WPM2</accession>
<feature type="transmembrane region" description="Helical" evidence="6">
    <location>
        <begin position="173"/>
        <end position="192"/>
    </location>
</feature>
<comment type="subcellular location">
    <subcellularLocation>
        <location evidence="1">Membrane</location>
        <topology evidence="1">Multi-pass membrane protein</topology>
    </subcellularLocation>
</comment>
<feature type="transmembrane region" description="Helical" evidence="6">
    <location>
        <begin position="374"/>
        <end position="393"/>
    </location>
</feature>
<feature type="transmembrane region" description="Helical" evidence="6">
    <location>
        <begin position="82"/>
        <end position="100"/>
    </location>
</feature>
<comment type="caution">
    <text evidence="7">The sequence shown here is derived from an EMBL/GenBank/DDBJ whole genome shotgun (WGS) entry which is preliminary data.</text>
</comment>
<dbReference type="GO" id="GO:0022857">
    <property type="term" value="F:transmembrane transporter activity"/>
    <property type="evidence" value="ECO:0007669"/>
    <property type="project" value="InterPro"/>
</dbReference>
<evidence type="ECO:0000256" key="5">
    <source>
        <dbReference type="ARBA" id="ARBA00023136"/>
    </source>
</evidence>
<keyword evidence="3 6" id="KW-0812">Transmembrane</keyword>
<evidence type="ECO:0000256" key="3">
    <source>
        <dbReference type="ARBA" id="ARBA00022692"/>
    </source>
</evidence>
<name>A0A4V6WPM2_9SPHI</name>
<gene>
    <name evidence="7" type="ORF">FBD94_07580</name>
</gene>
<feature type="transmembrane region" description="Helical" evidence="6">
    <location>
        <begin position="21"/>
        <end position="41"/>
    </location>
</feature>
<feature type="transmembrane region" description="Helical" evidence="6">
    <location>
        <begin position="269"/>
        <end position="288"/>
    </location>
</feature>
<evidence type="ECO:0000313" key="8">
    <source>
        <dbReference type="Proteomes" id="UP000309594"/>
    </source>
</evidence>
<dbReference type="PANTHER" id="PTHR42718:SF9">
    <property type="entry name" value="MAJOR FACILITATOR SUPERFAMILY MULTIDRUG TRANSPORTER MFSC"/>
    <property type="match status" value="1"/>
</dbReference>
<dbReference type="Pfam" id="PF07690">
    <property type="entry name" value="MFS_1"/>
    <property type="match status" value="1"/>
</dbReference>
<dbReference type="SUPFAM" id="SSF103473">
    <property type="entry name" value="MFS general substrate transporter"/>
    <property type="match status" value="1"/>
</dbReference>
<keyword evidence="5 6" id="KW-0472">Membrane</keyword>
<dbReference type="GO" id="GO:0016020">
    <property type="term" value="C:membrane"/>
    <property type="evidence" value="ECO:0007669"/>
    <property type="project" value="UniProtKB-SubCell"/>
</dbReference>
<feature type="transmembrane region" description="Helical" evidence="6">
    <location>
        <begin position="341"/>
        <end position="362"/>
    </location>
</feature>
<evidence type="ECO:0000256" key="1">
    <source>
        <dbReference type="ARBA" id="ARBA00004141"/>
    </source>
</evidence>
<dbReference type="Proteomes" id="UP000309594">
    <property type="component" value="Unassembled WGS sequence"/>
</dbReference>
<evidence type="ECO:0000256" key="6">
    <source>
        <dbReference type="SAM" id="Phobius"/>
    </source>
</evidence>
<feature type="transmembrane region" description="Helical" evidence="6">
    <location>
        <begin position="308"/>
        <end position="329"/>
    </location>
</feature>
<dbReference type="EMBL" id="SWDX01000003">
    <property type="protein sequence ID" value="TKC62086.1"/>
    <property type="molecule type" value="Genomic_DNA"/>
</dbReference>
<feature type="transmembrane region" description="Helical" evidence="6">
    <location>
        <begin position="53"/>
        <end position="70"/>
    </location>
</feature>
<dbReference type="InterPro" id="IPR011701">
    <property type="entry name" value="MFS"/>
</dbReference>
<sequence>MKPVYFKDWITDWHWGVRIALFLLLLSSLSQLGMFVLTQNYMVGYLGAQPEDISFAVMSTYAGIITVIPLQFRFFRYFQARGYLLVNLMLAIMLNALCIHCKDIHLFLVIRFFQGILTGNVLVFTLLLIFTRVPAERVKTIAPAVFYGTILSNTVLIGLVAGLVVESADWKVSYYYLIMFQLVMLVIVLLMLKRSSGHKPYPLYQIDWSGMVIFACTALALAYTILYGSKYYWFADRRICYSMLVAAIGACMFLYRQRMVKRSVLHLKVFRSRSFMVGICLLAVYYGSKDSVNLIYNYAGGVLKWSTLEVIELGLCNLVGMVGLLVISIRLLLANKVKFKVLFAIGFGLMGAVNLWMCFFLTQDLSFAELFVPVFMQGAASGVLFVPLMIYVLSSVSADTGASGLIIAACTRFTATLNSFAGFYNLQLYFNQKFKEGFLGYLTPENQNMMARLNFYQGLYASKGFTADQSSALANSAIWQNVTQQAQLLTNRAVFMFFGLILICIALLIILVPAVSKTYTWAKRSFAASL</sequence>
<keyword evidence="4 6" id="KW-1133">Transmembrane helix</keyword>
<dbReference type="Gene3D" id="1.20.1250.20">
    <property type="entry name" value="MFS general substrate transporter like domains"/>
    <property type="match status" value="1"/>
</dbReference>
<feature type="transmembrane region" description="Helical" evidence="6">
    <location>
        <begin position="493"/>
        <end position="515"/>
    </location>
</feature>
<feature type="transmembrane region" description="Helical" evidence="6">
    <location>
        <begin position="141"/>
        <end position="161"/>
    </location>
</feature>
<feature type="transmembrane region" description="Helical" evidence="6">
    <location>
        <begin position="405"/>
        <end position="424"/>
    </location>
</feature>
<dbReference type="PANTHER" id="PTHR42718">
    <property type="entry name" value="MAJOR FACILITATOR SUPERFAMILY MULTIDRUG TRANSPORTER MFSC"/>
    <property type="match status" value="1"/>
</dbReference>
<feature type="transmembrane region" description="Helical" evidence="6">
    <location>
        <begin position="204"/>
        <end position="227"/>
    </location>
</feature>
<evidence type="ECO:0000313" key="7">
    <source>
        <dbReference type="EMBL" id="TKC62086.1"/>
    </source>
</evidence>
<evidence type="ECO:0000256" key="4">
    <source>
        <dbReference type="ARBA" id="ARBA00022989"/>
    </source>
</evidence>